<protein>
    <submittedName>
        <fullName evidence="1">Uncharacterized protein</fullName>
    </submittedName>
</protein>
<evidence type="ECO:0000313" key="2">
    <source>
        <dbReference type="Proteomes" id="UP001167160"/>
    </source>
</evidence>
<keyword evidence="2" id="KW-1185">Reference proteome</keyword>
<proteinExistence type="predicted"/>
<sequence length="166" mass="17360">MSWDLLLMPVPDENAVFDELPEDGEGPSLGRRAQVLAALAGTMPDADLSDPAWGVLEGPTWSLEINVSDSDPVEAIMLQVHGTGDDVLTVVHRLAGAVGGVVMDCVADELLVEGETAGWHGFQRQRDASLDSAAGSDGYGKASLTLGAADSLEDAFGWQSAPSDLR</sequence>
<gene>
    <name evidence="1" type="ORF">M1E25_11245</name>
</gene>
<dbReference type="EMBL" id="JAMQGM010000023">
    <property type="protein sequence ID" value="MCM2577925.1"/>
    <property type="molecule type" value="Genomic_DNA"/>
</dbReference>
<dbReference type="Proteomes" id="UP001167160">
    <property type="component" value="Unassembled WGS sequence"/>
</dbReference>
<accession>A0ABT0X6J9</accession>
<organism evidence="1 2">
    <name type="scientific">Streptomyces meridianus</name>
    <dbReference type="NCBI Taxonomy" id="2938945"/>
    <lineage>
        <taxon>Bacteria</taxon>
        <taxon>Bacillati</taxon>
        <taxon>Actinomycetota</taxon>
        <taxon>Actinomycetes</taxon>
        <taxon>Kitasatosporales</taxon>
        <taxon>Streptomycetaceae</taxon>
        <taxon>Streptomyces</taxon>
    </lineage>
</organism>
<reference evidence="1" key="1">
    <citation type="journal article" date="2023" name="Int. J. Syst. Evol. Microbiol.">
        <title>Streptomyces meridianus sp. nov. isolated from brackish water of the Tagus estuary in Alcochete, Portugal.</title>
        <authorList>
            <person name="Santos J.D.N."/>
            <person name="Klimek D."/>
            <person name="Calusinska M."/>
            <person name="Lobo Da Cunha A."/>
            <person name="Catita J."/>
            <person name="Goncalves H."/>
            <person name="Gonzalez I."/>
            <person name="Reyes F."/>
            <person name="Lage O.M."/>
        </authorList>
    </citation>
    <scope>NUCLEOTIDE SEQUENCE</scope>
    <source>
        <strain evidence="1">MTZ3.1</strain>
    </source>
</reference>
<comment type="caution">
    <text evidence="1">The sequence shown here is derived from an EMBL/GenBank/DDBJ whole genome shotgun (WGS) entry which is preliminary data.</text>
</comment>
<name>A0ABT0X6J9_9ACTN</name>
<dbReference type="RefSeq" id="WP_251413450.1">
    <property type="nucleotide sequence ID" value="NZ_JAMQGM010000023.1"/>
</dbReference>
<evidence type="ECO:0000313" key="1">
    <source>
        <dbReference type="EMBL" id="MCM2577925.1"/>
    </source>
</evidence>